<evidence type="ECO:0000256" key="1">
    <source>
        <dbReference type="SAM" id="MobiDB-lite"/>
    </source>
</evidence>
<keyword evidence="3" id="KW-1185">Reference proteome</keyword>
<sequence length="888" mass="94805">MARTKKFAANYKPYDPENLPPLVRDGDAVTTDDGGPVHTLRFAPGYGPHSVLDSKEFLIAKQKANRLAKEARLAAWYHPEPTKDPTPDTAKPAENATKPTEAKELPNPTQQLKKRSRGDDIETASQRPNKRPKNEEVKTAAKMAAKTTTLRPNLLEREMELLTDFNERPDVGSSVEDLVNGDTGPGRANQRRTRSKSNTISTSTAVHDQENFNPASDMGNQRHTLSQSNATSTSTGVRTVEEAAAFLLAMAADSHSDCPSEKVKVPAQKTMDPVPKVIEPAPQPTESASKTTDPASEAIEAATGPTKPVLKSTDPAPEPAELAPKTTNPMPEAIEPAPEPIKPALESTNSAPEAIGPAQEPTKPVPNPTTTAPESIKPAPEPTIVLKPTKRSLTAEFKAVAQKPTKHTASEEVETPASKTAKLLIDDEASTPFQRPPKPGRDWKRKRRERALLKHLQNGGRPDNFYGVGYNAYGEREPVVESGKKPDIVANVEDSAVVDPAPGVESGNATTSEANVLSASTGLSSMDASSLGSETSTLGSAPSSFGSAPSSFGSENSRPINGSATDTGPKSAENLRLRSREAKHSRDEEAEISAERAPKRAKLLDREMCDLASLKHIQNGQQPDDVTGVENPALIGPEQGVEGESATGSEDSVFKASTMLSSVETKTPTERAPKRAKGKALKLRSLAHFNQWRNKQQPNALTSVEDSKDVDSAPSVENESATSSKGSVFGANNGLSSVETSSLGSEASTLGSATSSLGFAASSLGSESSRPIQESSVDPCDKPTSEKAETSAQKSAKHSRNERLGAPIQTAKRPRDEEAATPAERPTKRARGEKSQTSAQKAGKRFRDEEVATPAERPTKRARGGKSKTSSQKASKRPNLLEMELKLR</sequence>
<accession>A0A6G1HTP2</accession>
<feature type="compositionally biased region" description="Polar residues" evidence="1">
    <location>
        <begin position="284"/>
        <end position="294"/>
    </location>
</feature>
<feature type="region of interest" description="Disordered" evidence="1">
    <location>
        <begin position="254"/>
        <end position="446"/>
    </location>
</feature>
<protein>
    <submittedName>
        <fullName evidence="2">Uncharacterized protein</fullName>
    </submittedName>
</protein>
<feature type="compositionally biased region" description="Low complexity" evidence="1">
    <location>
        <begin position="750"/>
        <end position="769"/>
    </location>
</feature>
<feature type="compositionally biased region" description="Low complexity" evidence="1">
    <location>
        <begin position="140"/>
        <end position="149"/>
    </location>
</feature>
<feature type="compositionally biased region" description="Polar residues" evidence="1">
    <location>
        <begin position="555"/>
        <end position="568"/>
    </location>
</feature>
<feature type="compositionally biased region" description="Basic and acidic residues" evidence="1">
    <location>
        <begin position="254"/>
        <end position="264"/>
    </location>
</feature>
<organism evidence="2 3">
    <name type="scientific">Trichodelitschia bisporula</name>
    <dbReference type="NCBI Taxonomy" id="703511"/>
    <lineage>
        <taxon>Eukaryota</taxon>
        <taxon>Fungi</taxon>
        <taxon>Dikarya</taxon>
        <taxon>Ascomycota</taxon>
        <taxon>Pezizomycotina</taxon>
        <taxon>Dothideomycetes</taxon>
        <taxon>Dothideomycetes incertae sedis</taxon>
        <taxon>Phaeotrichales</taxon>
        <taxon>Phaeotrichaceae</taxon>
        <taxon>Trichodelitschia</taxon>
    </lineage>
</organism>
<feature type="region of interest" description="Disordered" evidence="1">
    <location>
        <begin position="494"/>
        <end position="601"/>
    </location>
</feature>
<feature type="compositionally biased region" description="Polar residues" evidence="1">
    <location>
        <begin position="507"/>
        <end position="527"/>
    </location>
</feature>
<feature type="compositionally biased region" description="Low complexity" evidence="1">
    <location>
        <begin position="528"/>
        <end position="554"/>
    </location>
</feature>
<gene>
    <name evidence="2" type="ORF">EJ06DRAFT_582720</name>
</gene>
<dbReference type="EMBL" id="ML996697">
    <property type="protein sequence ID" value="KAF2399372.1"/>
    <property type="molecule type" value="Genomic_DNA"/>
</dbReference>
<evidence type="ECO:0000313" key="3">
    <source>
        <dbReference type="Proteomes" id="UP000799640"/>
    </source>
</evidence>
<feature type="compositionally biased region" description="Polar residues" evidence="1">
    <location>
        <begin position="196"/>
        <end position="236"/>
    </location>
</feature>
<feature type="compositionally biased region" description="Polar residues" evidence="1">
    <location>
        <begin position="715"/>
        <end position="726"/>
    </location>
</feature>
<feature type="region of interest" description="Disordered" evidence="1">
    <location>
        <begin position="71"/>
        <end position="236"/>
    </location>
</feature>
<feature type="compositionally biased region" description="Basic and acidic residues" evidence="1">
    <location>
        <begin position="573"/>
        <end position="601"/>
    </location>
</feature>
<proteinExistence type="predicted"/>
<feature type="compositionally biased region" description="Polar residues" evidence="1">
    <location>
        <begin position="691"/>
        <end position="704"/>
    </location>
</feature>
<dbReference type="AlphaFoldDB" id="A0A6G1HTP2"/>
<feature type="compositionally biased region" description="Basic and acidic residues" evidence="1">
    <location>
        <begin position="154"/>
        <end position="170"/>
    </location>
</feature>
<evidence type="ECO:0000313" key="2">
    <source>
        <dbReference type="EMBL" id="KAF2399372.1"/>
    </source>
</evidence>
<feature type="compositionally biased region" description="Polar residues" evidence="1">
    <location>
        <begin position="733"/>
        <end position="749"/>
    </location>
</feature>
<dbReference type="Proteomes" id="UP000799640">
    <property type="component" value="Unassembled WGS sequence"/>
</dbReference>
<feature type="compositionally biased region" description="Basic and acidic residues" evidence="1">
    <location>
        <begin position="779"/>
        <end position="789"/>
    </location>
</feature>
<name>A0A6G1HTP2_9PEZI</name>
<feature type="compositionally biased region" description="Basic and acidic residues" evidence="1">
    <location>
        <begin position="825"/>
        <end position="834"/>
    </location>
</feature>
<feature type="region of interest" description="Disordered" evidence="1">
    <location>
        <begin position="616"/>
        <end position="888"/>
    </location>
</feature>
<reference evidence="2" key="1">
    <citation type="journal article" date="2020" name="Stud. Mycol.">
        <title>101 Dothideomycetes genomes: a test case for predicting lifestyles and emergence of pathogens.</title>
        <authorList>
            <person name="Haridas S."/>
            <person name="Albert R."/>
            <person name="Binder M."/>
            <person name="Bloem J."/>
            <person name="Labutti K."/>
            <person name="Salamov A."/>
            <person name="Andreopoulos B."/>
            <person name="Baker S."/>
            <person name="Barry K."/>
            <person name="Bills G."/>
            <person name="Bluhm B."/>
            <person name="Cannon C."/>
            <person name="Castanera R."/>
            <person name="Culley D."/>
            <person name="Daum C."/>
            <person name="Ezra D."/>
            <person name="Gonzalez J."/>
            <person name="Henrissat B."/>
            <person name="Kuo A."/>
            <person name="Liang C."/>
            <person name="Lipzen A."/>
            <person name="Lutzoni F."/>
            <person name="Magnuson J."/>
            <person name="Mondo S."/>
            <person name="Nolan M."/>
            <person name="Ohm R."/>
            <person name="Pangilinan J."/>
            <person name="Park H.-J."/>
            <person name="Ramirez L."/>
            <person name="Alfaro M."/>
            <person name="Sun H."/>
            <person name="Tritt A."/>
            <person name="Yoshinaga Y."/>
            <person name="Zwiers L.-H."/>
            <person name="Turgeon B."/>
            <person name="Goodwin S."/>
            <person name="Spatafora J."/>
            <person name="Crous P."/>
            <person name="Grigoriev I."/>
        </authorList>
    </citation>
    <scope>NUCLEOTIDE SEQUENCE</scope>
    <source>
        <strain evidence="2">CBS 262.69</strain>
    </source>
</reference>
<feature type="region of interest" description="Disordered" evidence="1">
    <location>
        <begin position="1"/>
        <end position="35"/>
    </location>
</feature>